<dbReference type="SUPFAM" id="SSF56935">
    <property type="entry name" value="Porins"/>
    <property type="match status" value="1"/>
</dbReference>
<protein>
    <submittedName>
        <fullName evidence="3">S-layer homology domain-containing protein</fullName>
    </submittedName>
</protein>
<dbReference type="AlphaFoldDB" id="A0A537L2V1"/>
<dbReference type="Pfam" id="PF00395">
    <property type="entry name" value="SLH"/>
    <property type="match status" value="1"/>
</dbReference>
<organism evidence="3 4">
    <name type="scientific">Candidatus Segetimicrobium genomatis</name>
    <dbReference type="NCBI Taxonomy" id="2569760"/>
    <lineage>
        <taxon>Bacteria</taxon>
        <taxon>Bacillati</taxon>
        <taxon>Candidatus Sysuimicrobiota</taxon>
        <taxon>Candidatus Sysuimicrobiia</taxon>
        <taxon>Candidatus Sysuimicrobiales</taxon>
        <taxon>Candidatus Segetimicrobiaceae</taxon>
        <taxon>Candidatus Segetimicrobium</taxon>
    </lineage>
</organism>
<dbReference type="PROSITE" id="PS51272">
    <property type="entry name" value="SLH"/>
    <property type="match status" value="1"/>
</dbReference>
<dbReference type="InterPro" id="IPR051465">
    <property type="entry name" value="Cell_Envelope_Struct_Comp"/>
</dbReference>
<dbReference type="PANTHER" id="PTHR43308">
    <property type="entry name" value="OUTER MEMBRANE PROTEIN ALPHA-RELATED"/>
    <property type="match status" value="1"/>
</dbReference>
<sequence length="498" mass="52759">MRTLAVSVAALLVLVVVSPAFAQPFADVPTDHWAFDAIAELAAKGIIEGFPDGTFKGDRGVTRYEVAMIVARILARIEAIKIPAPAAAAPAPQVTRADVQTIQRLVNEFRAELAALGVRVTAVEEELTAIKGATSATKVSGDMYYRYVMPASVGGIGGAGSWSQALLTFTGKASDATAVVRLAVGTDGEVADFGASSATGWIEPVSFDRAYLDFGYYGLKWRIGRQTYTLGPVGLLFNEGWVLCGSGFLNQGGCGGVDGGVVSGTLGPVGFEVASFVINQGAGFAPFPAPVVSAVNANASMARVTFDLSGWTIGANYYREVFNAGSPTDNGWSADLSGDIFPGINLEGEYASFTPSAGAAINAYQATASMDLGSMMGMGSTKLSVWYKNFPVGWGLKGLTTFGSALLMPGSSEMIGSSIVDDLNVWGARVSMTLSPQLRPYVGYETGTRSTGNYNEMEIGIRSQISTNVDARVRYQRRENPTGTITRDRYRFEVFYSW</sequence>
<dbReference type="InterPro" id="IPR023614">
    <property type="entry name" value="Porin_dom_sf"/>
</dbReference>
<keyword evidence="1" id="KW-0732">Signal</keyword>
<evidence type="ECO:0000259" key="2">
    <source>
        <dbReference type="PROSITE" id="PS51272"/>
    </source>
</evidence>
<dbReference type="PANTHER" id="PTHR43308:SF1">
    <property type="entry name" value="OUTER MEMBRANE PROTEIN ALPHA"/>
    <property type="match status" value="1"/>
</dbReference>
<dbReference type="Proteomes" id="UP000318661">
    <property type="component" value="Unassembled WGS sequence"/>
</dbReference>
<gene>
    <name evidence="3" type="ORF">E6G99_12250</name>
</gene>
<dbReference type="Gene3D" id="2.40.160.10">
    <property type="entry name" value="Porin"/>
    <property type="match status" value="1"/>
</dbReference>
<feature type="chain" id="PRO_5021805969" evidence="1">
    <location>
        <begin position="23"/>
        <end position="498"/>
    </location>
</feature>
<accession>A0A537L2V1</accession>
<feature type="signal peptide" evidence="1">
    <location>
        <begin position="1"/>
        <end position="22"/>
    </location>
</feature>
<evidence type="ECO:0000313" key="4">
    <source>
        <dbReference type="Proteomes" id="UP000318661"/>
    </source>
</evidence>
<proteinExistence type="predicted"/>
<name>A0A537L2V1_9BACT</name>
<evidence type="ECO:0000256" key="1">
    <source>
        <dbReference type="SAM" id="SignalP"/>
    </source>
</evidence>
<feature type="domain" description="SLH" evidence="2">
    <location>
        <begin position="21"/>
        <end position="84"/>
    </location>
</feature>
<dbReference type="InterPro" id="IPR001119">
    <property type="entry name" value="SLH_dom"/>
</dbReference>
<reference evidence="3 4" key="1">
    <citation type="journal article" date="2019" name="Nat. Microbiol.">
        <title>Mediterranean grassland soil C-N compound turnover is dependent on rainfall and depth, and is mediated by genomically divergent microorganisms.</title>
        <authorList>
            <person name="Diamond S."/>
            <person name="Andeer P.F."/>
            <person name="Li Z."/>
            <person name="Crits-Christoph A."/>
            <person name="Burstein D."/>
            <person name="Anantharaman K."/>
            <person name="Lane K.R."/>
            <person name="Thomas B.C."/>
            <person name="Pan C."/>
            <person name="Northen T.R."/>
            <person name="Banfield J.F."/>
        </authorList>
    </citation>
    <scope>NUCLEOTIDE SEQUENCE [LARGE SCALE GENOMIC DNA]</scope>
    <source>
        <strain evidence="3">NP_2</strain>
    </source>
</reference>
<evidence type="ECO:0000313" key="3">
    <source>
        <dbReference type="EMBL" id="TMJ02326.1"/>
    </source>
</evidence>
<dbReference type="EMBL" id="VBAJ01000306">
    <property type="protein sequence ID" value="TMJ02326.1"/>
    <property type="molecule type" value="Genomic_DNA"/>
</dbReference>
<comment type="caution">
    <text evidence="3">The sequence shown here is derived from an EMBL/GenBank/DDBJ whole genome shotgun (WGS) entry which is preliminary data.</text>
</comment>